<comment type="caution">
    <text evidence="1">The sequence shown here is derived from an EMBL/GenBank/DDBJ whole genome shotgun (WGS) entry which is preliminary data.</text>
</comment>
<gene>
    <name evidence="1" type="ORF">EAX62_16125</name>
</gene>
<organism evidence="1 2">
    <name type="scientific">Tessaracoccus antarcticus</name>
    <dbReference type="NCBI Taxonomy" id="2479848"/>
    <lineage>
        <taxon>Bacteria</taxon>
        <taxon>Bacillati</taxon>
        <taxon>Actinomycetota</taxon>
        <taxon>Actinomycetes</taxon>
        <taxon>Propionibacteriales</taxon>
        <taxon>Propionibacteriaceae</taxon>
        <taxon>Tessaracoccus</taxon>
    </lineage>
</organism>
<proteinExistence type="predicted"/>
<keyword evidence="2" id="KW-1185">Reference proteome</keyword>
<dbReference type="RefSeq" id="WP_121902762.1">
    <property type="nucleotide sequence ID" value="NZ_REFW01000007.1"/>
</dbReference>
<dbReference type="Proteomes" id="UP000275256">
    <property type="component" value="Unassembled WGS sequence"/>
</dbReference>
<dbReference type="AlphaFoldDB" id="A0A3M0G4U5"/>
<sequence>MTTRFWTAIADQLATIRTNRPTTVAEIIETLGGSAAASAGDAFFAGSGGDDQLWDALEEAGWRIHPIEGAYYYTATHPATGQSLTYIEGDVYDNTK</sequence>
<evidence type="ECO:0000313" key="1">
    <source>
        <dbReference type="EMBL" id="RMB57262.1"/>
    </source>
</evidence>
<reference evidence="1 2" key="1">
    <citation type="submission" date="2018-10" db="EMBL/GenBank/DDBJ databases">
        <title>Tessaracoccus antarcticuss sp. nov., isolated from sediment.</title>
        <authorList>
            <person name="Zhou L.Y."/>
            <person name="Du Z.J."/>
        </authorList>
    </citation>
    <scope>NUCLEOTIDE SEQUENCE [LARGE SCALE GENOMIC DNA]</scope>
    <source>
        <strain evidence="1 2">JDX10</strain>
    </source>
</reference>
<dbReference type="EMBL" id="REFW01000007">
    <property type="protein sequence ID" value="RMB57262.1"/>
    <property type="molecule type" value="Genomic_DNA"/>
</dbReference>
<name>A0A3M0G4U5_9ACTN</name>
<accession>A0A3M0G4U5</accession>
<evidence type="ECO:0000313" key="2">
    <source>
        <dbReference type="Proteomes" id="UP000275256"/>
    </source>
</evidence>
<dbReference type="OrthoDB" id="4793061at2"/>
<protein>
    <submittedName>
        <fullName evidence="1">Uncharacterized protein</fullName>
    </submittedName>
</protein>